<dbReference type="OrthoDB" id="3035856at2"/>
<dbReference type="HOGENOM" id="CLU_2700917_0_0_9"/>
<dbReference type="AlphaFoldDB" id="B2A7U6"/>
<dbReference type="RefSeq" id="WP_012447273.1">
    <property type="nucleotide sequence ID" value="NC_010718.1"/>
</dbReference>
<dbReference type="Proteomes" id="UP000001683">
    <property type="component" value="Chromosome"/>
</dbReference>
<gene>
    <name evidence="1" type="ordered locus">Nther_0808</name>
</gene>
<dbReference type="InParanoid" id="B2A7U6"/>
<sequence length="73" mass="8672">MWEHMTFDKTIQGLNFCLHKFSGWADAVKGSLYNTIHTKKTHANMGNLFGWIYGDQPKEFKEETWKRYIENSN</sequence>
<dbReference type="KEGG" id="nth:Nther_0808"/>
<evidence type="ECO:0000313" key="1">
    <source>
        <dbReference type="EMBL" id="ACB84394.1"/>
    </source>
</evidence>
<keyword evidence="2" id="KW-1185">Reference proteome</keyword>
<accession>B2A7U6</accession>
<name>B2A7U6_NATTJ</name>
<dbReference type="EMBL" id="CP001034">
    <property type="protein sequence ID" value="ACB84394.1"/>
    <property type="molecule type" value="Genomic_DNA"/>
</dbReference>
<reference evidence="1 2" key="1">
    <citation type="submission" date="2008-04" db="EMBL/GenBank/DDBJ databases">
        <title>Complete sequence of chromosome of Natranaerobius thermophilus JW/NM-WN-LF.</title>
        <authorList>
            <consortium name="US DOE Joint Genome Institute"/>
            <person name="Copeland A."/>
            <person name="Lucas S."/>
            <person name="Lapidus A."/>
            <person name="Glavina del Rio T."/>
            <person name="Dalin E."/>
            <person name="Tice H."/>
            <person name="Bruce D."/>
            <person name="Goodwin L."/>
            <person name="Pitluck S."/>
            <person name="Chertkov O."/>
            <person name="Brettin T."/>
            <person name="Detter J.C."/>
            <person name="Han C."/>
            <person name="Kuske C.R."/>
            <person name="Schmutz J."/>
            <person name="Larimer F."/>
            <person name="Land M."/>
            <person name="Hauser L."/>
            <person name="Kyrpides N."/>
            <person name="Lykidis A."/>
            <person name="Mesbah N.M."/>
            <person name="Wiegel J."/>
        </authorList>
    </citation>
    <scope>NUCLEOTIDE SEQUENCE [LARGE SCALE GENOMIC DNA]</scope>
    <source>
        <strain evidence="2">ATCC BAA-1301 / DSM 18059 / JW/NM-WN-LF</strain>
    </source>
</reference>
<protein>
    <submittedName>
        <fullName evidence="1">Uncharacterized protein</fullName>
    </submittedName>
</protein>
<reference evidence="1 2" key="2">
    <citation type="journal article" date="2011" name="J. Bacteriol.">
        <title>Complete genome sequence of the anaerobic, halophilic alkalithermophile Natranaerobius thermophilus JW/NM-WN-LF.</title>
        <authorList>
            <person name="Zhao B."/>
            <person name="Mesbah N.M."/>
            <person name="Dalin E."/>
            <person name="Goodwin L."/>
            <person name="Nolan M."/>
            <person name="Pitluck S."/>
            <person name="Chertkov O."/>
            <person name="Brettin T.S."/>
            <person name="Han J."/>
            <person name="Larimer F.W."/>
            <person name="Land M.L."/>
            <person name="Hauser L."/>
            <person name="Kyrpides N."/>
            <person name="Wiegel J."/>
        </authorList>
    </citation>
    <scope>NUCLEOTIDE SEQUENCE [LARGE SCALE GENOMIC DNA]</scope>
    <source>
        <strain evidence="2">ATCC BAA-1301 / DSM 18059 / JW/NM-WN-LF</strain>
    </source>
</reference>
<proteinExistence type="predicted"/>
<evidence type="ECO:0000313" key="2">
    <source>
        <dbReference type="Proteomes" id="UP000001683"/>
    </source>
</evidence>
<dbReference type="STRING" id="457570.Nther_0808"/>
<organism evidence="1 2">
    <name type="scientific">Natranaerobius thermophilus (strain ATCC BAA-1301 / DSM 18059 / JW/NM-WN-LF)</name>
    <dbReference type="NCBI Taxonomy" id="457570"/>
    <lineage>
        <taxon>Bacteria</taxon>
        <taxon>Bacillati</taxon>
        <taxon>Bacillota</taxon>
        <taxon>Clostridia</taxon>
        <taxon>Natranaerobiales</taxon>
        <taxon>Natranaerobiaceae</taxon>
        <taxon>Natranaerobius</taxon>
    </lineage>
</organism>